<dbReference type="EMBL" id="WSEL01000009">
    <property type="protein sequence ID" value="MVQ31697.1"/>
    <property type="molecule type" value="Genomic_DNA"/>
</dbReference>
<dbReference type="Proteomes" id="UP000469385">
    <property type="component" value="Unassembled WGS sequence"/>
</dbReference>
<reference evidence="3 4" key="1">
    <citation type="submission" date="2019-12" db="EMBL/GenBank/DDBJ databases">
        <authorList>
            <person name="Huq M.A."/>
        </authorList>
    </citation>
    <scope>NUCLEOTIDE SEQUENCE [LARGE SCALE GENOMIC DNA]</scope>
    <source>
        <strain evidence="3 4">MAH-25</strain>
    </source>
</reference>
<proteinExistence type="predicted"/>
<accession>A0A6N8IXY8</accession>
<keyword evidence="4" id="KW-1185">Reference proteome</keyword>
<evidence type="ECO:0000313" key="4">
    <source>
        <dbReference type="Proteomes" id="UP000469385"/>
    </source>
</evidence>
<feature type="signal peptide" evidence="2">
    <location>
        <begin position="1"/>
        <end position="29"/>
    </location>
</feature>
<evidence type="ECO:0000256" key="1">
    <source>
        <dbReference type="SAM" id="MobiDB-lite"/>
    </source>
</evidence>
<feature type="chain" id="PRO_5026742250" evidence="2">
    <location>
        <begin position="30"/>
        <end position="148"/>
    </location>
</feature>
<dbReference type="RefSeq" id="WP_157399720.1">
    <property type="nucleotide sequence ID" value="NZ_WSEL01000009.1"/>
</dbReference>
<keyword evidence="2" id="KW-0732">Signal</keyword>
<sequence>MNMPVSKWTVAWWAALILASCLLTPGAEAQRRGGGGGAAGARAGAGGGAPRGDARSTDVRSTSVNNVNVQGNVYVDCRGRCGGWDHPVAAAAVVAGTAAVTAAAVGSMVATVPVSCVPVNYGGMFYQECGGTWYLLQGSEYVVVYPPY</sequence>
<protein>
    <submittedName>
        <fullName evidence="3">Uncharacterized protein</fullName>
    </submittedName>
</protein>
<feature type="region of interest" description="Disordered" evidence="1">
    <location>
        <begin position="33"/>
        <end position="60"/>
    </location>
</feature>
<organism evidence="3 4">
    <name type="scientific">Ramlibacter pinisoli</name>
    <dbReference type="NCBI Taxonomy" id="2682844"/>
    <lineage>
        <taxon>Bacteria</taxon>
        <taxon>Pseudomonadati</taxon>
        <taxon>Pseudomonadota</taxon>
        <taxon>Betaproteobacteria</taxon>
        <taxon>Burkholderiales</taxon>
        <taxon>Comamonadaceae</taxon>
        <taxon>Ramlibacter</taxon>
    </lineage>
</organism>
<evidence type="ECO:0000256" key="2">
    <source>
        <dbReference type="SAM" id="SignalP"/>
    </source>
</evidence>
<evidence type="ECO:0000313" key="3">
    <source>
        <dbReference type="EMBL" id="MVQ31697.1"/>
    </source>
</evidence>
<comment type="caution">
    <text evidence="3">The sequence shown here is derived from an EMBL/GenBank/DDBJ whole genome shotgun (WGS) entry which is preliminary data.</text>
</comment>
<name>A0A6N8IXY8_9BURK</name>
<gene>
    <name evidence="3" type="ORF">GON04_19725</name>
</gene>
<dbReference type="AlphaFoldDB" id="A0A6N8IXY8"/>
<dbReference type="PROSITE" id="PS51257">
    <property type="entry name" value="PROKAR_LIPOPROTEIN"/>
    <property type="match status" value="1"/>
</dbReference>
<feature type="compositionally biased region" description="Gly residues" evidence="1">
    <location>
        <begin position="33"/>
        <end position="50"/>
    </location>
</feature>